<name>A0AC61R4S9_9FIRM</name>
<comment type="caution">
    <text evidence="1">The sequence shown here is derived from an EMBL/GenBank/DDBJ whole genome shotgun (WGS) entry which is preliminary data.</text>
</comment>
<dbReference type="Proteomes" id="UP000308836">
    <property type="component" value="Unassembled WGS sequence"/>
</dbReference>
<dbReference type="EMBL" id="SRYG01000027">
    <property type="protein sequence ID" value="TGY64950.1"/>
    <property type="molecule type" value="Genomic_DNA"/>
</dbReference>
<protein>
    <submittedName>
        <fullName evidence="1">Aminotransferase class I/II-fold pyridoxal phosphate-dependent enzyme</fullName>
    </submittedName>
</protein>
<evidence type="ECO:0000313" key="1">
    <source>
        <dbReference type="EMBL" id="TGY64950.1"/>
    </source>
</evidence>
<accession>A0AC61R4S9</accession>
<organism evidence="1 2">
    <name type="scientific">Dubosiella muris</name>
    <dbReference type="NCBI Taxonomy" id="3038133"/>
    <lineage>
        <taxon>Bacteria</taxon>
        <taxon>Bacillati</taxon>
        <taxon>Bacillota</taxon>
        <taxon>Erysipelotrichia</taxon>
        <taxon>Erysipelotrichales</taxon>
        <taxon>Erysipelotrichaceae</taxon>
        <taxon>Dubosiella</taxon>
    </lineage>
</organism>
<gene>
    <name evidence="1" type="ORF">E5336_10910</name>
</gene>
<proteinExistence type="predicted"/>
<keyword evidence="1" id="KW-0032">Aminotransferase</keyword>
<sequence>MFEPAQRMLHFHTSVFMDLRALKEQYEIAHNQNTIDFSLGSPNIAPDPKIMESLARAVEDPANYQYAIKPLPALIQAIQKWYHTRYDVELESGEIALLQGSQEALVNLPLLYCNPTDGILVPDPYYPVYVDAPKLAGAQVIFTPLTKENDYLVDFSRITAAQRKQAKMIIVCYPNNPTGATAPDSFYEELIRFAKENDILVVHDNAYSELVFDGKRGKSFLSFPGAKEVGVELNSFSKTYGMAGARLGVLVGNESVINQYKMLKSNMDYGIFLPIQYAGVVALEQGGTTIESTRQAYQNRRDALVRGFQSAGWKIPLSQATMFLWAPIPDTYKDSVAFTKALLKETGIIVTPGESFGPEGRRFVRIALVQDEQAIEEAVRRLKQTEFFVTKK</sequence>
<keyword evidence="1" id="KW-0808">Transferase</keyword>
<reference evidence="1" key="1">
    <citation type="submission" date="2019-04" db="EMBL/GenBank/DDBJ databases">
        <title>Microbes associate with the intestines of laboratory mice.</title>
        <authorList>
            <person name="Navarre W."/>
            <person name="Wong E."/>
            <person name="Huang K."/>
            <person name="Tropini C."/>
            <person name="Ng K."/>
            <person name="Yu B."/>
        </authorList>
    </citation>
    <scope>NUCLEOTIDE SEQUENCE</scope>
    <source>
        <strain evidence="1">NM09_H32</strain>
    </source>
</reference>
<keyword evidence="2" id="KW-1185">Reference proteome</keyword>
<evidence type="ECO:0000313" key="2">
    <source>
        <dbReference type="Proteomes" id="UP000308836"/>
    </source>
</evidence>